<name>A0AAU7NWW9_9GAMM</name>
<reference evidence="1 2" key="1">
    <citation type="journal article" date="2024" name="Microbiology">
        <title>Methylomarinum rosea sp. nov., a novel halophilic methanotrophic bacterium from the hypersaline Lake Elton.</title>
        <authorList>
            <person name="Suleimanov R.Z."/>
            <person name="Oshkin I.Y."/>
            <person name="Danilova O.V."/>
            <person name="Suzina N.E."/>
            <person name="Dedysh S.N."/>
        </authorList>
    </citation>
    <scope>NUCLEOTIDE SEQUENCE [LARGE SCALE GENOMIC DNA]</scope>
    <source>
        <strain evidence="1 2">Ch1-1</strain>
    </source>
</reference>
<dbReference type="EMBL" id="CP157743">
    <property type="protein sequence ID" value="XBS21550.1"/>
    <property type="molecule type" value="Genomic_DNA"/>
</dbReference>
<proteinExistence type="predicted"/>
<keyword evidence="2" id="KW-1185">Reference proteome</keyword>
<dbReference type="AlphaFoldDB" id="A0AAU7NWW9"/>
<sequence length="188" mass="21142">MAKHEILIIESRSPQDIFDDRFEAGTLKQILKLQEVHAKHIEVVDREYLAKAIKYAEKEHIRYVHFSAHGNSNGFALTDGDFITWSEFDEIAWPRLKNICLCFSSCSVGQGADELFNYHKSFCNAIVAPTRNVGWGEALVAFSALYHRALSTDTSTAQDVKVLNHIVGAGTFRLIESPYRTTTYAIGS</sequence>
<accession>A0AAU7NWW9</accession>
<dbReference type="RefSeq" id="WP_305909462.1">
    <property type="nucleotide sequence ID" value="NZ_CP157743.1"/>
</dbReference>
<evidence type="ECO:0008006" key="3">
    <source>
        <dbReference type="Google" id="ProtNLM"/>
    </source>
</evidence>
<dbReference type="Proteomes" id="UP001225378">
    <property type="component" value="Chromosome"/>
</dbReference>
<evidence type="ECO:0000313" key="1">
    <source>
        <dbReference type="EMBL" id="XBS21550.1"/>
    </source>
</evidence>
<dbReference type="KEGG" id="mech:Q9L42_005330"/>
<organism evidence="1 2">
    <name type="scientific">Methylomarinum roseum</name>
    <dbReference type="NCBI Taxonomy" id="3067653"/>
    <lineage>
        <taxon>Bacteria</taxon>
        <taxon>Pseudomonadati</taxon>
        <taxon>Pseudomonadota</taxon>
        <taxon>Gammaproteobacteria</taxon>
        <taxon>Methylococcales</taxon>
        <taxon>Methylococcaceae</taxon>
        <taxon>Methylomarinum</taxon>
    </lineage>
</organism>
<gene>
    <name evidence="1" type="ORF">Q9L42_005330</name>
</gene>
<evidence type="ECO:0000313" key="2">
    <source>
        <dbReference type="Proteomes" id="UP001225378"/>
    </source>
</evidence>
<protein>
    <recommendedName>
        <fullName evidence="3">CHAT domain-containing protein</fullName>
    </recommendedName>
</protein>